<reference evidence="4 5" key="1">
    <citation type="submission" date="2022-08" db="EMBL/GenBank/DDBJ databases">
        <title>Algoriphagus sp. CAU 1643 isolated from mud.</title>
        <authorList>
            <person name="Kim W."/>
        </authorList>
    </citation>
    <scope>NUCLEOTIDE SEQUENCE [LARGE SCALE GENOMIC DNA]</scope>
    <source>
        <strain evidence="4 5">CAU 1643</strain>
    </source>
</reference>
<comment type="caution">
    <text evidence="4">The sequence shown here is derived from an EMBL/GenBank/DDBJ whole genome shotgun (WGS) entry which is preliminary data.</text>
</comment>
<dbReference type="CDD" id="cd08946">
    <property type="entry name" value="SDR_e"/>
    <property type="match status" value="1"/>
</dbReference>
<dbReference type="InterPro" id="IPR001509">
    <property type="entry name" value="Epimerase_deHydtase"/>
</dbReference>
<name>A0ABT2G1Q3_9BACT</name>
<accession>A0ABT2G1Q3</accession>
<dbReference type="InterPro" id="IPR036291">
    <property type="entry name" value="NAD(P)-bd_dom_sf"/>
</dbReference>
<dbReference type="RefSeq" id="WP_259412875.1">
    <property type="nucleotide sequence ID" value="NZ_JANWGH010000001.1"/>
</dbReference>
<sequence length="662" mass="75175">MKEYRVAISCIGSGVGQSVINSLKNSNISFFTLGLGTNPYAYGSYECDAFDYTKSIYEEGFIDDLIKKCESYEIDLVIPGLDDEALLYAKNLEKFNKAGLKTIVSDVGLIELCRDKERMSEVLNPIVNIFVKSYKKEEIRDNLEKGIVNFPFIAKPRGGFASRGIEIIRQEKDLEKIQDYHILQELAAPLKSDPNYAVFQTQIEKNINPQVAEISIQLVYGEDQNLLGKMASYNKLRSGVPIEILPYDQPEMWEVIDQLAPELLKLGLRGPINIQGRMTEKGLKIFEMNPRFTGITGLRSLMGFNEVESCVKEFLGIDKGRNQININRRKFGMRQTADKVVLIDSNHKVSEQFKALNPGYKSIEKPVLLLTGSSGLLGRHLVQEIKKKQSFEIWLLGRDKQKLKDLFGSDFNYFDYEDFQKDRISLGSVDTLAHLGFARLHTGDFEIAKSVAISNQLFMKACLHQVPYIINISSQSVYGNSTEYAWSEKSPINPKTTYSQAKYAVESFLENLRFVNKQGKLTSLRLSALVGVDNDVDFVSKMIKSALEHNQIQVFGGSQVLQRLDVKDAAQAINILIEKRNQINQRVYNLGSEEQLSVLELAQIIKQQVENTSPHPTVEIKRLEVENTYPNMMMDSTLFYESFQWKPSKSMKKSIEEIIKNS</sequence>
<dbReference type="Pfam" id="PF01370">
    <property type="entry name" value="Epimerase"/>
    <property type="match status" value="1"/>
</dbReference>
<dbReference type="Pfam" id="PF21360">
    <property type="entry name" value="PylC-like_N"/>
    <property type="match status" value="1"/>
</dbReference>
<keyword evidence="5" id="KW-1185">Reference proteome</keyword>
<dbReference type="Proteomes" id="UP001206788">
    <property type="component" value="Unassembled WGS sequence"/>
</dbReference>
<evidence type="ECO:0000256" key="1">
    <source>
        <dbReference type="ARBA" id="ARBA00007637"/>
    </source>
</evidence>
<proteinExistence type="inferred from homology"/>
<dbReference type="InterPro" id="IPR048764">
    <property type="entry name" value="PylC_N"/>
</dbReference>
<dbReference type="InterPro" id="IPR020904">
    <property type="entry name" value="Sc_DH/Rdtase_CS"/>
</dbReference>
<evidence type="ECO:0000313" key="5">
    <source>
        <dbReference type="Proteomes" id="UP001206788"/>
    </source>
</evidence>
<keyword evidence="2" id="KW-0067">ATP-binding</keyword>
<evidence type="ECO:0000256" key="2">
    <source>
        <dbReference type="PROSITE-ProRule" id="PRU00409"/>
    </source>
</evidence>
<gene>
    <name evidence="4" type="ORF">NY014_02085</name>
</gene>
<dbReference type="PANTHER" id="PTHR43000">
    <property type="entry name" value="DTDP-D-GLUCOSE 4,6-DEHYDRATASE-RELATED"/>
    <property type="match status" value="1"/>
</dbReference>
<dbReference type="Gene3D" id="3.30.470.20">
    <property type="entry name" value="ATP-grasp fold, B domain"/>
    <property type="match status" value="1"/>
</dbReference>
<dbReference type="SUPFAM" id="SSF51735">
    <property type="entry name" value="NAD(P)-binding Rossmann-fold domains"/>
    <property type="match status" value="1"/>
</dbReference>
<dbReference type="PROSITE" id="PS50975">
    <property type="entry name" value="ATP_GRASP"/>
    <property type="match status" value="1"/>
</dbReference>
<dbReference type="InterPro" id="IPR011761">
    <property type="entry name" value="ATP-grasp"/>
</dbReference>
<dbReference type="SUPFAM" id="SSF56059">
    <property type="entry name" value="Glutathione synthetase ATP-binding domain-like"/>
    <property type="match status" value="1"/>
</dbReference>
<evidence type="ECO:0000313" key="4">
    <source>
        <dbReference type="EMBL" id="MCS5489199.1"/>
    </source>
</evidence>
<organism evidence="4 5">
    <name type="scientific">Algoriphagus limi</name>
    <dbReference type="NCBI Taxonomy" id="2975273"/>
    <lineage>
        <taxon>Bacteria</taxon>
        <taxon>Pseudomonadati</taxon>
        <taxon>Bacteroidota</taxon>
        <taxon>Cytophagia</taxon>
        <taxon>Cytophagales</taxon>
        <taxon>Cyclobacteriaceae</taxon>
        <taxon>Algoriphagus</taxon>
    </lineage>
</organism>
<comment type="similarity">
    <text evidence="1">Belongs to the NAD(P)-dependent epimerase/dehydratase family.</text>
</comment>
<dbReference type="EMBL" id="JANWGH010000001">
    <property type="protein sequence ID" value="MCS5489199.1"/>
    <property type="molecule type" value="Genomic_DNA"/>
</dbReference>
<dbReference type="PROSITE" id="PS00061">
    <property type="entry name" value="ADH_SHORT"/>
    <property type="match status" value="1"/>
</dbReference>
<dbReference type="Gene3D" id="3.40.50.20">
    <property type="match status" value="1"/>
</dbReference>
<keyword evidence="2" id="KW-0547">Nucleotide-binding</keyword>
<protein>
    <submittedName>
        <fullName evidence="4">ATP-grasp domain-containing protein</fullName>
    </submittedName>
</protein>
<feature type="domain" description="ATP-grasp" evidence="3">
    <location>
        <begin position="116"/>
        <end position="315"/>
    </location>
</feature>
<dbReference type="Gene3D" id="3.40.50.720">
    <property type="entry name" value="NAD(P)-binding Rossmann-like Domain"/>
    <property type="match status" value="1"/>
</dbReference>
<evidence type="ECO:0000259" key="3">
    <source>
        <dbReference type="PROSITE" id="PS50975"/>
    </source>
</evidence>